<keyword evidence="2" id="KW-0812">Transmembrane</keyword>
<organism evidence="4 5">
    <name type="scientific">Longispora fulva</name>
    <dbReference type="NCBI Taxonomy" id="619741"/>
    <lineage>
        <taxon>Bacteria</taxon>
        <taxon>Bacillati</taxon>
        <taxon>Actinomycetota</taxon>
        <taxon>Actinomycetes</taxon>
        <taxon>Micromonosporales</taxon>
        <taxon>Micromonosporaceae</taxon>
        <taxon>Longispora</taxon>
    </lineage>
</organism>
<dbReference type="PANTHER" id="PTHR21666">
    <property type="entry name" value="PEPTIDASE-RELATED"/>
    <property type="match status" value="1"/>
</dbReference>
<feature type="compositionally biased region" description="Basic and acidic residues" evidence="1">
    <location>
        <begin position="73"/>
        <end position="86"/>
    </location>
</feature>
<feature type="compositionally biased region" description="Low complexity" evidence="1">
    <location>
        <begin position="88"/>
        <end position="104"/>
    </location>
</feature>
<evidence type="ECO:0000259" key="3">
    <source>
        <dbReference type="Pfam" id="PF01551"/>
    </source>
</evidence>
<feature type="transmembrane region" description="Helical" evidence="2">
    <location>
        <begin position="42"/>
        <end position="61"/>
    </location>
</feature>
<dbReference type="Pfam" id="PF01551">
    <property type="entry name" value="Peptidase_M23"/>
    <property type="match status" value="1"/>
</dbReference>
<dbReference type="EMBL" id="JADOUF010000001">
    <property type="protein sequence ID" value="MBG6136843.1"/>
    <property type="molecule type" value="Genomic_DNA"/>
</dbReference>
<dbReference type="GO" id="GO:0004222">
    <property type="term" value="F:metalloendopeptidase activity"/>
    <property type="evidence" value="ECO:0007669"/>
    <property type="project" value="TreeGrafter"/>
</dbReference>
<dbReference type="InterPro" id="IPR050570">
    <property type="entry name" value="Cell_wall_metabolism_enzyme"/>
</dbReference>
<protein>
    <submittedName>
        <fullName evidence="4">Murein DD-endopeptidase MepM/ murein hydrolase activator NlpD</fullName>
    </submittedName>
</protein>
<feature type="region of interest" description="Disordered" evidence="1">
    <location>
        <begin position="65"/>
        <end position="111"/>
    </location>
</feature>
<reference evidence="4" key="1">
    <citation type="submission" date="2020-11" db="EMBL/GenBank/DDBJ databases">
        <title>Sequencing the genomes of 1000 actinobacteria strains.</title>
        <authorList>
            <person name="Klenk H.-P."/>
        </authorList>
    </citation>
    <scope>NUCLEOTIDE SEQUENCE</scope>
    <source>
        <strain evidence="4">DSM 45356</strain>
    </source>
</reference>
<dbReference type="AlphaFoldDB" id="A0A8J7GRG9"/>
<keyword evidence="4" id="KW-0378">Hydrolase</keyword>
<accession>A0A8J7GRG9</accession>
<dbReference type="CDD" id="cd12797">
    <property type="entry name" value="M23_peptidase"/>
    <property type="match status" value="1"/>
</dbReference>
<feature type="domain" description="M23ase beta-sheet core" evidence="3">
    <location>
        <begin position="134"/>
        <end position="236"/>
    </location>
</feature>
<dbReference type="Gene3D" id="2.70.70.10">
    <property type="entry name" value="Glucose Permease (Domain IIA)"/>
    <property type="match status" value="1"/>
</dbReference>
<evidence type="ECO:0000313" key="5">
    <source>
        <dbReference type="Proteomes" id="UP000622552"/>
    </source>
</evidence>
<keyword evidence="2" id="KW-1133">Transmembrane helix</keyword>
<proteinExistence type="predicted"/>
<dbReference type="Proteomes" id="UP000622552">
    <property type="component" value="Unassembled WGS sequence"/>
</dbReference>
<dbReference type="PANTHER" id="PTHR21666:SF270">
    <property type="entry name" value="MUREIN HYDROLASE ACTIVATOR ENVC"/>
    <property type="match status" value="1"/>
</dbReference>
<gene>
    <name evidence="4" type="ORF">IW245_003037</name>
</gene>
<dbReference type="InterPro" id="IPR016047">
    <property type="entry name" value="M23ase_b-sheet_dom"/>
</dbReference>
<evidence type="ECO:0000313" key="4">
    <source>
        <dbReference type="EMBL" id="MBG6136843.1"/>
    </source>
</evidence>
<evidence type="ECO:0000256" key="2">
    <source>
        <dbReference type="SAM" id="Phobius"/>
    </source>
</evidence>
<name>A0A8J7GRG9_9ACTN</name>
<dbReference type="RefSeq" id="WP_197003765.1">
    <property type="nucleotide sequence ID" value="NZ_BONS01000016.1"/>
</dbReference>
<sequence>MRHTNETEEIDGPGNAAGHSTTFEKFTIWLHRTGLLRVTRRHYITAGILLVAGIVAAVTALSQAPAAPSAAPAEKRAIADRADRAHRAAVASPAPTAAAPTTAAPAPPAPKPAWVSPVSTYAFTSPFGVRWGAPHVGVDLAASTGTPVMSAAAGTVEIATTYDWGGYGFVVIIDHGNGIQTLYGHNSQVNVTEGQHVEAGQTIALMGSTGNSTGPHCHFEVHTGGGAVLNGNAVDPEPFMLAHGVNLRTLAQSVEPNH</sequence>
<evidence type="ECO:0000256" key="1">
    <source>
        <dbReference type="SAM" id="MobiDB-lite"/>
    </source>
</evidence>
<keyword evidence="2" id="KW-0472">Membrane</keyword>
<dbReference type="SUPFAM" id="SSF51261">
    <property type="entry name" value="Duplicated hybrid motif"/>
    <property type="match status" value="1"/>
</dbReference>
<dbReference type="InterPro" id="IPR011055">
    <property type="entry name" value="Dup_hybrid_motif"/>
</dbReference>
<comment type="caution">
    <text evidence="4">The sequence shown here is derived from an EMBL/GenBank/DDBJ whole genome shotgun (WGS) entry which is preliminary data.</text>
</comment>
<keyword evidence="5" id="KW-1185">Reference proteome</keyword>